<feature type="region of interest" description="Disordered" evidence="1">
    <location>
        <begin position="196"/>
        <end position="215"/>
    </location>
</feature>
<keyword evidence="2" id="KW-1133">Transmembrane helix</keyword>
<comment type="caution">
    <text evidence="3">The sequence shown here is derived from an EMBL/GenBank/DDBJ whole genome shotgun (WGS) entry which is preliminary data.</text>
</comment>
<evidence type="ECO:0000313" key="4">
    <source>
        <dbReference type="Proteomes" id="UP001600888"/>
    </source>
</evidence>
<feature type="transmembrane region" description="Helical" evidence="2">
    <location>
        <begin position="164"/>
        <end position="188"/>
    </location>
</feature>
<accession>A0ABR4E9U1</accession>
<gene>
    <name evidence="3" type="ORF">FJTKL_13567</name>
</gene>
<feature type="compositionally biased region" description="Polar residues" evidence="1">
    <location>
        <begin position="341"/>
        <end position="352"/>
    </location>
</feature>
<organism evidence="3 4">
    <name type="scientific">Diaporthe vaccinii</name>
    <dbReference type="NCBI Taxonomy" id="105482"/>
    <lineage>
        <taxon>Eukaryota</taxon>
        <taxon>Fungi</taxon>
        <taxon>Dikarya</taxon>
        <taxon>Ascomycota</taxon>
        <taxon>Pezizomycotina</taxon>
        <taxon>Sordariomycetes</taxon>
        <taxon>Sordariomycetidae</taxon>
        <taxon>Diaporthales</taxon>
        <taxon>Diaporthaceae</taxon>
        <taxon>Diaporthe</taxon>
        <taxon>Diaporthe eres species complex</taxon>
    </lineage>
</organism>
<proteinExistence type="predicted"/>
<feature type="compositionally biased region" description="Polar residues" evidence="1">
    <location>
        <begin position="69"/>
        <end position="84"/>
    </location>
</feature>
<feature type="region of interest" description="Disordered" evidence="1">
    <location>
        <begin position="318"/>
        <end position="352"/>
    </location>
</feature>
<evidence type="ECO:0000256" key="2">
    <source>
        <dbReference type="SAM" id="Phobius"/>
    </source>
</evidence>
<feature type="region of interest" description="Disordered" evidence="1">
    <location>
        <begin position="113"/>
        <end position="157"/>
    </location>
</feature>
<dbReference type="CDD" id="cd12087">
    <property type="entry name" value="TM_EGFR-like"/>
    <property type="match status" value="1"/>
</dbReference>
<protein>
    <submittedName>
        <fullName evidence="3">Uncharacterized protein</fullName>
    </submittedName>
</protein>
<dbReference type="Proteomes" id="UP001600888">
    <property type="component" value="Unassembled WGS sequence"/>
</dbReference>
<feature type="compositionally biased region" description="Pro residues" evidence="1">
    <location>
        <begin position="123"/>
        <end position="136"/>
    </location>
</feature>
<dbReference type="EMBL" id="JBAWTH010000078">
    <property type="protein sequence ID" value="KAL2279178.1"/>
    <property type="molecule type" value="Genomic_DNA"/>
</dbReference>
<feature type="compositionally biased region" description="Polar residues" evidence="1">
    <location>
        <begin position="141"/>
        <end position="155"/>
    </location>
</feature>
<sequence length="352" mass="36721">MEGINAFVRAAALGVPPPQAQPDDLYDIILPRQGKAVGGQATFATSGRRITLTAATSHFPGTRRPQPTPSVSTTKSSQLPALTTSLPRPVATTSLISLAPILPTTEISSSLVATTSPTLSPVPNQPSPVQPSPIPSRVPSEQEQNGAQSPSSAPVTATPGGTDAGVIVGAILLVLVGIAILAAVFFFIRKRVKGGGQPKTTTESFDFEPPARTNPNLSRAETAAMAELMRIAYRVENEGDDSRVSYYPGQPPIMEKTRPGFPGGAAGVAAGTGLTTPYDESRQADNVARMQSLGSESVAQLGLKHPVGRWVHIQRPGAAAERTSAYNVPDMPATPGLPDRYSTSNLYSGVAR</sequence>
<evidence type="ECO:0000256" key="1">
    <source>
        <dbReference type="SAM" id="MobiDB-lite"/>
    </source>
</evidence>
<feature type="region of interest" description="Disordered" evidence="1">
    <location>
        <begin position="56"/>
        <end position="84"/>
    </location>
</feature>
<name>A0ABR4E9U1_9PEZI</name>
<evidence type="ECO:0000313" key="3">
    <source>
        <dbReference type="EMBL" id="KAL2279178.1"/>
    </source>
</evidence>
<keyword evidence="2" id="KW-0812">Transmembrane</keyword>
<reference evidence="3 4" key="1">
    <citation type="submission" date="2024-03" db="EMBL/GenBank/DDBJ databases">
        <title>A high-quality draft genome sequence of Diaporthe vaccinii, a causative agent of upright dieback and viscid rot disease in cranberry plants.</title>
        <authorList>
            <person name="Sarrasin M."/>
            <person name="Lang B.F."/>
            <person name="Burger G."/>
        </authorList>
    </citation>
    <scope>NUCLEOTIDE SEQUENCE [LARGE SCALE GENOMIC DNA]</scope>
    <source>
        <strain evidence="3 4">IS7</strain>
    </source>
</reference>
<keyword evidence="2" id="KW-0472">Membrane</keyword>
<keyword evidence="4" id="KW-1185">Reference proteome</keyword>